<dbReference type="AlphaFoldDB" id="C5RD25"/>
<comment type="PTM">
    <text evidence="6">Under oxidizing conditions two disulfide bonds are formed involving the reactive cysteines. Under reducing conditions zinc is bound to the reactive cysteines and the protein is inactive.</text>
</comment>
<evidence type="ECO:0000256" key="4">
    <source>
        <dbReference type="ARBA" id="ARBA00023186"/>
    </source>
</evidence>
<dbReference type="Proteomes" id="UP000004528">
    <property type="component" value="Unassembled WGS sequence"/>
</dbReference>
<evidence type="ECO:0000313" key="7">
    <source>
        <dbReference type="EMBL" id="EER73832.1"/>
    </source>
</evidence>
<keyword evidence="2 6" id="KW-0862">Zinc</keyword>
<organism evidence="7 8">
    <name type="scientific">Weissella paramesenteroides ATCC 33313</name>
    <dbReference type="NCBI Taxonomy" id="585506"/>
    <lineage>
        <taxon>Bacteria</taxon>
        <taxon>Bacillati</taxon>
        <taxon>Bacillota</taxon>
        <taxon>Bacilli</taxon>
        <taxon>Lactobacillales</taxon>
        <taxon>Lactobacillaceae</taxon>
        <taxon>Weissella</taxon>
    </lineage>
</organism>
<dbReference type="HAMAP" id="MF_00117">
    <property type="entry name" value="HslO"/>
    <property type="match status" value="1"/>
</dbReference>
<protein>
    <recommendedName>
        <fullName evidence="6">33 kDa chaperonin</fullName>
    </recommendedName>
    <alternativeName>
        <fullName evidence="6">Heat shock protein 33 homolog</fullName>
        <shortName evidence="6">HSP33</shortName>
    </alternativeName>
</protein>
<dbReference type="CDD" id="cd00498">
    <property type="entry name" value="Hsp33"/>
    <property type="match status" value="1"/>
</dbReference>
<dbReference type="Gene3D" id="3.55.30.10">
    <property type="entry name" value="Hsp33 domain"/>
    <property type="match status" value="1"/>
</dbReference>
<dbReference type="GO" id="GO:0042026">
    <property type="term" value="P:protein refolding"/>
    <property type="evidence" value="ECO:0007669"/>
    <property type="project" value="TreeGrafter"/>
</dbReference>
<comment type="caution">
    <text evidence="7">The sequence shown here is derived from an EMBL/GenBank/DDBJ whole genome shotgun (WGS) entry which is preliminary data.</text>
</comment>
<dbReference type="PANTHER" id="PTHR30111:SF1">
    <property type="entry name" value="33 KDA CHAPERONIN"/>
    <property type="match status" value="1"/>
</dbReference>
<keyword evidence="5 6" id="KW-0676">Redox-active center</keyword>
<dbReference type="GO" id="GO:0051082">
    <property type="term" value="F:unfolded protein binding"/>
    <property type="evidence" value="ECO:0007669"/>
    <property type="project" value="UniProtKB-UniRule"/>
</dbReference>
<evidence type="ECO:0000313" key="8">
    <source>
        <dbReference type="Proteomes" id="UP000004528"/>
    </source>
</evidence>
<dbReference type="Pfam" id="PF01430">
    <property type="entry name" value="HSP33"/>
    <property type="match status" value="1"/>
</dbReference>
<dbReference type="SUPFAM" id="SSF64397">
    <property type="entry name" value="Hsp33 domain"/>
    <property type="match status" value="1"/>
</dbReference>
<dbReference type="Gene3D" id="3.90.1280.10">
    <property type="entry name" value="HSP33 redox switch-like"/>
    <property type="match status" value="1"/>
</dbReference>
<dbReference type="InterPro" id="IPR016154">
    <property type="entry name" value="Heat_shock_Hsp33_C"/>
</dbReference>
<sequence>MYSVLHLITEKQSEKDINMADKLIRAITDDGKFRAIAIEATDMMKTVATFHDASQLGITILGRALLGSLMVSNAILKGDERLAISIDGQGPAGKVVVEASAQGEVRGYVTNPKVTLPLTPKGQPDVANAVGTDGFLSVTKDFGANEPFTGQVALVTGEIGDDLTYYMAKSEQIPSAVAVSVLVDPDGTIVTAGGFMVSTLPDATDEDIATLEDKLANFPAISTQMLEGFTPSDLLNNLFGEEQVKVLSTTEVNLYPEIAKHDYARMLATLPLTELQEILAEDHGVEIIDRFTGKIINFDENELQAIIASKDANGL</sequence>
<keyword evidence="3 6" id="KW-1015">Disulfide bond</keyword>
<evidence type="ECO:0000256" key="3">
    <source>
        <dbReference type="ARBA" id="ARBA00023157"/>
    </source>
</evidence>
<dbReference type="NCBIfam" id="NF001033">
    <property type="entry name" value="PRK00114.1"/>
    <property type="match status" value="1"/>
</dbReference>
<evidence type="ECO:0000256" key="2">
    <source>
        <dbReference type="ARBA" id="ARBA00022833"/>
    </source>
</evidence>
<keyword evidence="1 6" id="KW-0963">Cytoplasm</keyword>
<name>C5RD25_WEIPA</name>
<evidence type="ECO:0000256" key="1">
    <source>
        <dbReference type="ARBA" id="ARBA00022490"/>
    </source>
</evidence>
<evidence type="ECO:0000256" key="6">
    <source>
        <dbReference type="HAMAP-Rule" id="MF_00117"/>
    </source>
</evidence>
<keyword evidence="4 6" id="KW-0143">Chaperone</keyword>
<comment type="similarity">
    <text evidence="6">Belongs to the HSP33 family.</text>
</comment>
<dbReference type="STRING" id="585506.HMPREF0877_1871"/>
<evidence type="ECO:0000256" key="5">
    <source>
        <dbReference type="ARBA" id="ARBA00023284"/>
    </source>
</evidence>
<dbReference type="PANTHER" id="PTHR30111">
    <property type="entry name" value="33 KDA CHAPERONIN"/>
    <property type="match status" value="1"/>
</dbReference>
<comment type="subcellular location">
    <subcellularLocation>
        <location evidence="6">Cytoplasm</location>
    </subcellularLocation>
</comment>
<dbReference type="InterPro" id="IPR016153">
    <property type="entry name" value="Heat_shock_Hsp33_N"/>
</dbReference>
<comment type="caution">
    <text evidence="6">Lacks conserved residue(s) required for the propagation of feature annotation.</text>
</comment>
<dbReference type="eggNOG" id="COG1281">
    <property type="taxonomic scope" value="Bacteria"/>
</dbReference>
<gene>
    <name evidence="6 7" type="primary">hslO</name>
    <name evidence="7" type="ORF">HMPREF0877_1871</name>
</gene>
<dbReference type="GO" id="GO:0005737">
    <property type="term" value="C:cytoplasm"/>
    <property type="evidence" value="ECO:0007669"/>
    <property type="project" value="UniProtKB-SubCell"/>
</dbReference>
<proteinExistence type="inferred from homology"/>
<dbReference type="GO" id="GO:0044183">
    <property type="term" value="F:protein folding chaperone"/>
    <property type="evidence" value="ECO:0007669"/>
    <property type="project" value="TreeGrafter"/>
</dbReference>
<accession>C5RD25</accession>
<dbReference type="EMBL" id="ACKU01000036">
    <property type="protein sequence ID" value="EER73832.1"/>
    <property type="molecule type" value="Genomic_DNA"/>
</dbReference>
<dbReference type="InterPro" id="IPR000397">
    <property type="entry name" value="Heat_shock_Hsp33"/>
</dbReference>
<dbReference type="PIRSF" id="PIRSF005261">
    <property type="entry name" value="Heat_shock_Hsp33"/>
    <property type="match status" value="1"/>
</dbReference>
<reference evidence="7 8" key="1">
    <citation type="submission" date="2009-04" db="EMBL/GenBank/DDBJ databases">
        <authorList>
            <person name="Qin X."/>
            <person name="Bachman B."/>
            <person name="Battles P."/>
            <person name="Bell A."/>
            <person name="Bess C."/>
            <person name="Bickham C."/>
            <person name="Chaboub L."/>
            <person name="Chen D."/>
            <person name="Coyle M."/>
            <person name="Deiros D.R."/>
            <person name="Dinh H."/>
            <person name="Forbes L."/>
            <person name="Fowler G."/>
            <person name="Francisco L."/>
            <person name="Fu Q."/>
            <person name="Gubbala S."/>
            <person name="Hale W."/>
            <person name="Han Y."/>
            <person name="Hemphill L."/>
            <person name="Highlander S.K."/>
            <person name="Hirani K."/>
            <person name="Hogues M."/>
            <person name="Jackson L."/>
            <person name="Jakkamsetti A."/>
            <person name="Javaid M."/>
            <person name="Jiang H."/>
            <person name="Korchina V."/>
            <person name="Kovar C."/>
            <person name="Lara F."/>
            <person name="Lee S."/>
            <person name="Mata R."/>
            <person name="Mathew T."/>
            <person name="Moen C."/>
            <person name="Morales K."/>
            <person name="Munidasa M."/>
            <person name="Nazareth L."/>
            <person name="Ngo R."/>
            <person name="Nguyen L."/>
            <person name="Okwuonu G."/>
            <person name="Ongeri F."/>
            <person name="Patil S."/>
            <person name="Petrosino J."/>
            <person name="Pham C."/>
            <person name="Pham P."/>
            <person name="Pu L.-L."/>
            <person name="Puazo M."/>
            <person name="Raj R."/>
            <person name="Reid J."/>
            <person name="Rouhana J."/>
            <person name="Saada N."/>
            <person name="Shang Y."/>
            <person name="Simmons D."/>
            <person name="Thornton R."/>
            <person name="Warren J."/>
            <person name="Weissenberger G."/>
            <person name="Zhang J."/>
            <person name="Zhang L."/>
            <person name="Zhou C."/>
            <person name="Zhu D."/>
            <person name="Muzny D."/>
            <person name="Worley K."/>
            <person name="Gibbs R."/>
        </authorList>
    </citation>
    <scope>NUCLEOTIDE SEQUENCE [LARGE SCALE GENOMIC DNA]</scope>
    <source>
        <strain evidence="7 8">ATCC 33313</strain>
    </source>
</reference>
<dbReference type="SUPFAM" id="SSF118352">
    <property type="entry name" value="HSP33 redox switch-like"/>
    <property type="match status" value="1"/>
</dbReference>
<dbReference type="HOGENOM" id="CLU_054493_1_0_9"/>
<comment type="function">
    <text evidence="6">Redox regulated molecular chaperone. Protects both thermally unfolding and oxidatively damaged proteins from irreversible aggregation. Plays an important role in the bacterial defense system toward oxidative stress.</text>
</comment>
<keyword evidence="8" id="KW-1185">Reference proteome</keyword>